<dbReference type="Pfam" id="PF00069">
    <property type="entry name" value="Pkinase"/>
    <property type="match status" value="1"/>
</dbReference>
<gene>
    <name evidence="8" type="ORF">M9Y10_039914</name>
</gene>
<dbReference type="Gene3D" id="2.130.10.30">
    <property type="entry name" value="Regulator of chromosome condensation 1/beta-lactamase-inhibitor protein II"/>
    <property type="match status" value="2"/>
</dbReference>
<dbReference type="InterPro" id="IPR051681">
    <property type="entry name" value="Ser/Thr_Kinases-Pseudokinases"/>
</dbReference>
<name>A0ABR2GQR4_9EUKA</name>
<dbReference type="SMART" id="SM00220">
    <property type="entry name" value="S_TKc"/>
    <property type="match status" value="1"/>
</dbReference>
<evidence type="ECO:0000259" key="7">
    <source>
        <dbReference type="PROSITE" id="PS50011"/>
    </source>
</evidence>
<reference evidence="8 9" key="1">
    <citation type="submission" date="2024-04" db="EMBL/GenBank/DDBJ databases">
        <title>Tritrichomonas musculus Genome.</title>
        <authorList>
            <person name="Alves-Ferreira E."/>
            <person name="Grigg M."/>
            <person name="Lorenzi H."/>
            <person name="Galac M."/>
        </authorList>
    </citation>
    <scope>NUCLEOTIDE SEQUENCE [LARGE SCALE GENOMIC DNA]</scope>
    <source>
        <strain evidence="8 9">EAF2021</strain>
    </source>
</reference>
<evidence type="ECO:0000256" key="1">
    <source>
        <dbReference type="ARBA" id="ARBA00022679"/>
    </source>
</evidence>
<evidence type="ECO:0000256" key="5">
    <source>
        <dbReference type="PROSITE-ProRule" id="PRU00235"/>
    </source>
</evidence>
<feature type="coiled-coil region" evidence="6">
    <location>
        <begin position="297"/>
        <end position="360"/>
    </location>
</feature>
<dbReference type="InterPro" id="IPR008271">
    <property type="entry name" value="Ser/Thr_kinase_AS"/>
</dbReference>
<accession>A0ABR2GQR4</accession>
<evidence type="ECO:0000256" key="6">
    <source>
        <dbReference type="SAM" id="Coils"/>
    </source>
</evidence>
<protein>
    <recommendedName>
        <fullName evidence="7">Protein kinase domain-containing protein</fullName>
    </recommendedName>
</protein>
<keyword evidence="4" id="KW-0067">ATP-binding</keyword>
<dbReference type="PROSITE" id="PS50011">
    <property type="entry name" value="PROTEIN_KINASE_DOM"/>
    <property type="match status" value="1"/>
</dbReference>
<evidence type="ECO:0000313" key="8">
    <source>
        <dbReference type="EMBL" id="KAK8836279.1"/>
    </source>
</evidence>
<dbReference type="PANTHER" id="PTHR44329:SF288">
    <property type="entry name" value="MITOGEN-ACTIVATED PROTEIN KINASE KINASE KINASE 20"/>
    <property type="match status" value="1"/>
</dbReference>
<feature type="repeat" description="RCC1" evidence="5">
    <location>
        <begin position="165"/>
        <end position="218"/>
    </location>
</feature>
<dbReference type="Pfam" id="PF13540">
    <property type="entry name" value="RCC1_2"/>
    <property type="match status" value="1"/>
</dbReference>
<keyword evidence="6" id="KW-0175">Coiled coil</keyword>
<keyword evidence="2" id="KW-0547">Nucleotide-binding</keyword>
<dbReference type="Gene3D" id="1.10.510.10">
    <property type="entry name" value="Transferase(Phosphotransferase) domain 1"/>
    <property type="match status" value="1"/>
</dbReference>
<dbReference type="InterPro" id="IPR011009">
    <property type="entry name" value="Kinase-like_dom_sf"/>
</dbReference>
<evidence type="ECO:0000256" key="2">
    <source>
        <dbReference type="ARBA" id="ARBA00022741"/>
    </source>
</evidence>
<dbReference type="SUPFAM" id="SSF56112">
    <property type="entry name" value="Protein kinase-like (PK-like)"/>
    <property type="match status" value="1"/>
</dbReference>
<dbReference type="PANTHER" id="PTHR44329">
    <property type="entry name" value="SERINE/THREONINE-PROTEIN KINASE TNNI3K-RELATED"/>
    <property type="match status" value="1"/>
</dbReference>
<dbReference type="PROSITE" id="PS51257">
    <property type="entry name" value="PROKAR_LIPOPROTEIN"/>
    <property type="match status" value="1"/>
</dbReference>
<dbReference type="PROSITE" id="PS00108">
    <property type="entry name" value="PROTEIN_KINASE_ST"/>
    <property type="match status" value="1"/>
</dbReference>
<keyword evidence="3" id="KW-0418">Kinase</keyword>
<proteinExistence type="predicted"/>
<dbReference type="InterPro" id="IPR009091">
    <property type="entry name" value="RCC1/BLIP-II"/>
</dbReference>
<evidence type="ECO:0000256" key="3">
    <source>
        <dbReference type="ARBA" id="ARBA00022777"/>
    </source>
</evidence>
<dbReference type="InterPro" id="IPR000408">
    <property type="entry name" value="Reg_chr_condens"/>
</dbReference>
<keyword evidence="1" id="KW-0808">Transferase</keyword>
<organism evidence="8 9">
    <name type="scientific">Tritrichomonas musculus</name>
    <dbReference type="NCBI Taxonomy" id="1915356"/>
    <lineage>
        <taxon>Eukaryota</taxon>
        <taxon>Metamonada</taxon>
        <taxon>Parabasalia</taxon>
        <taxon>Tritrichomonadida</taxon>
        <taxon>Tritrichomonadidae</taxon>
        <taxon>Tritrichomonas</taxon>
    </lineage>
</organism>
<evidence type="ECO:0000256" key="4">
    <source>
        <dbReference type="ARBA" id="ARBA00022840"/>
    </source>
</evidence>
<dbReference type="Proteomes" id="UP001470230">
    <property type="component" value="Unassembled WGS sequence"/>
</dbReference>
<dbReference type="SUPFAM" id="SSF50985">
    <property type="entry name" value="RCC1/BLIP-II"/>
    <property type="match status" value="1"/>
</dbReference>
<comment type="caution">
    <text evidence="8">The sequence shown here is derived from an EMBL/GenBank/DDBJ whole genome shotgun (WGS) entry which is preliminary data.</text>
</comment>
<sequence length="650" mass="73808">MKIELRDGNNNPCSVISAACGLEYTLFMISSGDKSSQKQLAYSHSNINSKYPVILNIGKFNPISIFGGPYNCAAIDSEGSIIYIHSSFHYSPQNKIESFLLPSHEKAVNVACLNDFVIALDVNGKVFISKSEPTLLFKEISELNDKEIFYISGICCHCFAVSRDGKVFVYGNDYNNDGRLGLGKKTSSDKFIEIKSLRKYKICAAYAGVYHSLFQTQEGKLLACGNNEYGQLLLNCGLREEKIYEPVETSSTNVSFCITGNYRTVIFKNREPPMSPNKQIDYAKLITIKSNSESRNESDSKSEISSLKLKISELEKQLDEAKNRFNSQLSKKDEELKKQQEKYEHQIEKLKKEKSRSDKVEKTEKIDILDGDTIRSLEKLEKISSGSYGKVYKVAKRIIYALKVMKINITHEEFQKFLQEYELMHLLSHPNIVETFGIFLSDETHPPSILLEFCPTNLDQKIKNEKLSKVDIVFIVYQIVEGMKYVHSQKVIHRDLKPTNILFGKDGFVKISDFGISKLMSTENQSMTGGVGTQRFMAPEILNEEAYNEKVDVYSFGVVLFFILSGGEMPKITVIQVGTGKKAPIPSSINSIAKELINKCWNFDFNDRPSFNDILIYLENSNFNLNELTEHEINEVKFKINEHKAKIPSY</sequence>
<keyword evidence="9" id="KW-1185">Reference proteome</keyword>
<feature type="domain" description="Protein kinase" evidence="7">
    <location>
        <begin position="377"/>
        <end position="623"/>
    </location>
</feature>
<evidence type="ECO:0000313" key="9">
    <source>
        <dbReference type="Proteomes" id="UP001470230"/>
    </source>
</evidence>
<dbReference type="PROSITE" id="PS50012">
    <property type="entry name" value="RCC1_3"/>
    <property type="match status" value="1"/>
</dbReference>
<dbReference type="EMBL" id="JAPFFF010000067">
    <property type="protein sequence ID" value="KAK8836279.1"/>
    <property type="molecule type" value="Genomic_DNA"/>
</dbReference>
<dbReference type="InterPro" id="IPR000719">
    <property type="entry name" value="Prot_kinase_dom"/>
</dbReference>